<dbReference type="PANTHER" id="PTHR12049">
    <property type="entry name" value="PROTEIN ARGININE METHYLTRANSFERASE NDUFAF7, MITOCHONDRIAL"/>
    <property type="match status" value="1"/>
</dbReference>
<dbReference type="EMBL" id="BAAAQD010000044">
    <property type="protein sequence ID" value="GAA1570530.1"/>
    <property type="molecule type" value="Genomic_DNA"/>
</dbReference>
<evidence type="ECO:0000256" key="2">
    <source>
        <dbReference type="ARBA" id="ARBA00022679"/>
    </source>
</evidence>
<keyword evidence="2" id="KW-0808">Transferase</keyword>
<sequence length="322" mass="34053">MNQRNAGAVRWRAAMERALYGDGGFFRAEAGPAAHFRTSAHASPLFAGAIATLLERVDEALDHPARLDLVDVGAGRGELLRSILAALPPAVAARVSAVGVEVAPRPEHLPPTIGWTSAIPSGITGLLVATEWLDNIPVEVVELDSTLRPRYWRSTPDGALTLDESPLEPGDARWLADWWPLAGLPEGARAEVGAPRDEAWAAATASVARGMALAVDYGHLAGDRPLFGTLTGFRDGRETAPVPDGSCDLTIAVALDSLGVHHLLTTQREALRLLGVDGRRPPLALASTDPAGYVRALARAGQAAELTDPAGLGGHHWVMYWV</sequence>
<dbReference type="PANTHER" id="PTHR12049:SF7">
    <property type="entry name" value="PROTEIN ARGININE METHYLTRANSFERASE NDUFAF7, MITOCHONDRIAL"/>
    <property type="match status" value="1"/>
</dbReference>
<dbReference type="InterPro" id="IPR038375">
    <property type="entry name" value="NDUFAF7_sf"/>
</dbReference>
<organism evidence="3 4">
    <name type="scientific">Dactylosporangium maewongense</name>
    <dbReference type="NCBI Taxonomy" id="634393"/>
    <lineage>
        <taxon>Bacteria</taxon>
        <taxon>Bacillati</taxon>
        <taxon>Actinomycetota</taxon>
        <taxon>Actinomycetes</taxon>
        <taxon>Micromonosporales</taxon>
        <taxon>Micromonosporaceae</taxon>
        <taxon>Dactylosporangium</taxon>
    </lineage>
</organism>
<dbReference type="InterPro" id="IPR003788">
    <property type="entry name" value="NDUFAF7"/>
</dbReference>
<evidence type="ECO:0000313" key="3">
    <source>
        <dbReference type="EMBL" id="GAA1570530.1"/>
    </source>
</evidence>
<keyword evidence="4" id="KW-1185">Reference proteome</keyword>
<name>A0ABP4P1T3_9ACTN</name>
<proteinExistence type="predicted"/>
<dbReference type="GO" id="GO:0008168">
    <property type="term" value="F:methyltransferase activity"/>
    <property type="evidence" value="ECO:0007669"/>
    <property type="project" value="UniProtKB-KW"/>
</dbReference>
<gene>
    <name evidence="3" type="ORF">GCM10009827_110500</name>
</gene>
<evidence type="ECO:0000313" key="4">
    <source>
        <dbReference type="Proteomes" id="UP001501470"/>
    </source>
</evidence>
<dbReference type="Pfam" id="PF02636">
    <property type="entry name" value="Methyltransf_28"/>
    <property type="match status" value="1"/>
</dbReference>
<dbReference type="SUPFAM" id="SSF53335">
    <property type="entry name" value="S-adenosyl-L-methionine-dependent methyltransferases"/>
    <property type="match status" value="1"/>
</dbReference>
<reference evidence="4" key="1">
    <citation type="journal article" date="2019" name="Int. J. Syst. Evol. Microbiol.">
        <title>The Global Catalogue of Microorganisms (GCM) 10K type strain sequencing project: providing services to taxonomists for standard genome sequencing and annotation.</title>
        <authorList>
            <consortium name="The Broad Institute Genomics Platform"/>
            <consortium name="The Broad Institute Genome Sequencing Center for Infectious Disease"/>
            <person name="Wu L."/>
            <person name="Ma J."/>
        </authorList>
    </citation>
    <scope>NUCLEOTIDE SEQUENCE [LARGE SCALE GENOMIC DNA]</scope>
    <source>
        <strain evidence="4">JCM 15933</strain>
    </source>
</reference>
<dbReference type="Proteomes" id="UP001501470">
    <property type="component" value="Unassembled WGS sequence"/>
</dbReference>
<dbReference type="Gene3D" id="3.40.50.12710">
    <property type="match status" value="1"/>
</dbReference>
<protein>
    <submittedName>
        <fullName evidence="3">SAM-dependent methyltransferase</fullName>
    </submittedName>
</protein>
<comment type="caution">
    <text evidence="3">The sequence shown here is derived from an EMBL/GenBank/DDBJ whole genome shotgun (WGS) entry which is preliminary data.</text>
</comment>
<accession>A0ABP4P1T3</accession>
<dbReference type="GO" id="GO:0032259">
    <property type="term" value="P:methylation"/>
    <property type="evidence" value="ECO:0007669"/>
    <property type="project" value="UniProtKB-KW"/>
</dbReference>
<evidence type="ECO:0000256" key="1">
    <source>
        <dbReference type="ARBA" id="ARBA00022603"/>
    </source>
</evidence>
<keyword evidence="1 3" id="KW-0489">Methyltransferase</keyword>
<dbReference type="InterPro" id="IPR029063">
    <property type="entry name" value="SAM-dependent_MTases_sf"/>
</dbReference>